<sequence length="282" mass="31768">METRLKLTNISKSFGDYNALDGINLEIKKGEIIGFLGPSGAGKTTTIKIITGQLKQTNGTAELLGRDTSKITHDIYREVGIVSDNSGVYEKVTVWGNMKLYADLLGVDKRVITELLERVGLSAHKDKKAEKLSRGQKQRLVLVRALMHKPKILFLDEPTSGLDPGTTLEIHKLLLELQEEGMAIFLTTHDMEEATRLCNKVALLNRGKIAEYGTPKELSLKYHEDRVFRVIKTDGYEEKLYDTDEDRETLSAWIRANEVESLHTSEPNLEKVFLRVTGRELV</sequence>
<dbReference type="EMBL" id="FUXI01000002">
    <property type="protein sequence ID" value="SJZ41370.1"/>
    <property type="molecule type" value="Genomic_DNA"/>
</dbReference>
<dbReference type="InterPro" id="IPR003593">
    <property type="entry name" value="AAA+_ATPase"/>
</dbReference>
<reference evidence="5 6" key="1">
    <citation type="submission" date="2017-02" db="EMBL/GenBank/DDBJ databases">
        <authorList>
            <person name="Peterson S.W."/>
        </authorList>
    </citation>
    <scope>NUCLEOTIDE SEQUENCE [LARGE SCALE GENOMIC DNA]</scope>
    <source>
        <strain evidence="5 6">ATCC BAA-1030</strain>
    </source>
</reference>
<name>A0A1T4KG40_9ENTE</name>
<dbReference type="InterPro" id="IPR027417">
    <property type="entry name" value="P-loop_NTPase"/>
</dbReference>
<organism evidence="5 6">
    <name type="scientific">Pilibacter termitis</name>
    <dbReference type="NCBI Taxonomy" id="263852"/>
    <lineage>
        <taxon>Bacteria</taxon>
        <taxon>Bacillati</taxon>
        <taxon>Bacillota</taxon>
        <taxon>Bacilli</taxon>
        <taxon>Lactobacillales</taxon>
        <taxon>Enterococcaceae</taxon>
        <taxon>Pilibacter</taxon>
    </lineage>
</organism>
<dbReference type="Proteomes" id="UP000190328">
    <property type="component" value="Unassembled WGS sequence"/>
</dbReference>
<gene>
    <name evidence="5" type="ORF">SAMN02745116_00237</name>
</gene>
<keyword evidence="6" id="KW-1185">Reference proteome</keyword>
<dbReference type="STRING" id="263852.SAMN02745116_00237"/>
<dbReference type="InterPro" id="IPR050763">
    <property type="entry name" value="ABC_transporter_ATP-binding"/>
</dbReference>
<dbReference type="Gene3D" id="3.40.50.300">
    <property type="entry name" value="P-loop containing nucleotide triphosphate hydrolases"/>
    <property type="match status" value="1"/>
</dbReference>
<keyword evidence="2" id="KW-0547">Nucleotide-binding</keyword>
<evidence type="ECO:0000256" key="2">
    <source>
        <dbReference type="ARBA" id="ARBA00022741"/>
    </source>
</evidence>
<keyword evidence="1" id="KW-0813">Transport</keyword>
<dbReference type="PANTHER" id="PTHR42711">
    <property type="entry name" value="ABC TRANSPORTER ATP-BINDING PROTEIN"/>
    <property type="match status" value="1"/>
</dbReference>
<accession>A0A1T4KG40</accession>
<protein>
    <submittedName>
        <fullName evidence="5">ABC-2 type transport system ATP-binding protein</fullName>
    </submittedName>
</protein>
<dbReference type="AlphaFoldDB" id="A0A1T4KG40"/>
<dbReference type="RefSeq" id="WP_078806211.1">
    <property type="nucleotide sequence ID" value="NZ_FUXI01000002.1"/>
</dbReference>
<evidence type="ECO:0000313" key="5">
    <source>
        <dbReference type="EMBL" id="SJZ41370.1"/>
    </source>
</evidence>
<evidence type="ECO:0000256" key="1">
    <source>
        <dbReference type="ARBA" id="ARBA00022448"/>
    </source>
</evidence>
<dbReference type="InterPro" id="IPR003439">
    <property type="entry name" value="ABC_transporter-like_ATP-bd"/>
</dbReference>
<dbReference type="GO" id="GO:0016887">
    <property type="term" value="F:ATP hydrolysis activity"/>
    <property type="evidence" value="ECO:0007669"/>
    <property type="project" value="InterPro"/>
</dbReference>
<keyword evidence="3 5" id="KW-0067">ATP-binding</keyword>
<evidence type="ECO:0000313" key="6">
    <source>
        <dbReference type="Proteomes" id="UP000190328"/>
    </source>
</evidence>
<dbReference type="PANTHER" id="PTHR42711:SF13">
    <property type="entry name" value="ABC TRANSPORTER, ATP-BINDING PROTEIN"/>
    <property type="match status" value="1"/>
</dbReference>
<feature type="domain" description="ABC transporter" evidence="4">
    <location>
        <begin position="5"/>
        <end position="231"/>
    </location>
</feature>
<dbReference type="Pfam" id="PF00005">
    <property type="entry name" value="ABC_tran"/>
    <property type="match status" value="1"/>
</dbReference>
<evidence type="ECO:0000259" key="4">
    <source>
        <dbReference type="PROSITE" id="PS50893"/>
    </source>
</evidence>
<dbReference type="SMART" id="SM00382">
    <property type="entry name" value="AAA"/>
    <property type="match status" value="1"/>
</dbReference>
<dbReference type="OrthoDB" id="9804819at2"/>
<dbReference type="GO" id="GO:0005524">
    <property type="term" value="F:ATP binding"/>
    <property type="evidence" value="ECO:0007669"/>
    <property type="project" value="UniProtKB-KW"/>
</dbReference>
<dbReference type="CDD" id="cd03230">
    <property type="entry name" value="ABC_DR_subfamily_A"/>
    <property type="match status" value="1"/>
</dbReference>
<evidence type="ECO:0000256" key="3">
    <source>
        <dbReference type="ARBA" id="ARBA00022840"/>
    </source>
</evidence>
<proteinExistence type="predicted"/>
<dbReference type="SUPFAM" id="SSF52540">
    <property type="entry name" value="P-loop containing nucleoside triphosphate hydrolases"/>
    <property type="match status" value="1"/>
</dbReference>
<dbReference type="PROSITE" id="PS50893">
    <property type="entry name" value="ABC_TRANSPORTER_2"/>
    <property type="match status" value="1"/>
</dbReference>